<organism evidence="4 5">
    <name type="scientific">Kribbella flavida (strain DSM 17836 / JCM 10339 / NBRC 14399)</name>
    <dbReference type="NCBI Taxonomy" id="479435"/>
    <lineage>
        <taxon>Bacteria</taxon>
        <taxon>Bacillati</taxon>
        <taxon>Actinomycetota</taxon>
        <taxon>Actinomycetes</taxon>
        <taxon>Propionibacteriales</taxon>
        <taxon>Kribbellaceae</taxon>
        <taxon>Kribbella</taxon>
    </lineage>
</organism>
<dbReference type="EMBL" id="CP001736">
    <property type="protein sequence ID" value="ADB31500.1"/>
    <property type="molecule type" value="Genomic_DNA"/>
</dbReference>
<dbReference type="CDD" id="cd04301">
    <property type="entry name" value="NAT_SF"/>
    <property type="match status" value="1"/>
</dbReference>
<dbReference type="InterPro" id="IPR016181">
    <property type="entry name" value="Acyl_CoA_acyltransferase"/>
</dbReference>
<feature type="domain" description="N-acetyltransferase" evidence="3">
    <location>
        <begin position="109"/>
        <end position="236"/>
    </location>
</feature>
<dbReference type="eggNOG" id="COG3393">
    <property type="taxonomic scope" value="Bacteria"/>
</dbReference>
<sequence length="236" mass="24898">MATPGSPAAEGAAPAALRNPVYAALSGPHAAIAQVRGRARVYPSDVAPFLGLPDAVTEQDWHDAAKLVGAGRLVATMRPDLPVPDVFEPDRQFDLVQFLAPADFGADEPEAVVLGPDDVPEMLGLVALTDPGPFRARTIELGSYLGIRQGGELIAMAGERFRLPGFVEISAVCTHPGHRGRGLATRLIRAVVAGIERRGDQAFLHTGGSNLTAIRLYESLGFSVSHQSKVTLLQPA</sequence>
<keyword evidence="1 4" id="KW-0808">Transferase</keyword>
<keyword evidence="2" id="KW-0012">Acyltransferase</keyword>
<dbReference type="InterPro" id="IPR050680">
    <property type="entry name" value="YpeA/RimI_acetyltransf"/>
</dbReference>
<evidence type="ECO:0000259" key="3">
    <source>
        <dbReference type="PROSITE" id="PS51186"/>
    </source>
</evidence>
<dbReference type="KEGG" id="kfl:Kfla_2426"/>
<evidence type="ECO:0000313" key="5">
    <source>
        <dbReference type="Proteomes" id="UP000007967"/>
    </source>
</evidence>
<dbReference type="OrthoDB" id="9797456at2"/>
<dbReference type="HOGENOM" id="CLU_085660_0_0_11"/>
<reference evidence="4 5" key="2">
    <citation type="journal article" date="2010" name="Stand. Genomic Sci.">
        <title>Complete genome sequence of Kribbella flavida type strain (IFO 14399).</title>
        <authorList>
            <person name="Pukall R."/>
            <person name="Lapidus A."/>
            <person name="Glavina Del Rio T."/>
            <person name="Copeland A."/>
            <person name="Tice H."/>
            <person name="Cheng J.-F."/>
            <person name="Lucas S."/>
            <person name="Chen F."/>
            <person name="Nolan M."/>
            <person name="LaButti K."/>
            <person name="Pati A."/>
            <person name="Ivanova N."/>
            <person name="Mavrommatis K."/>
            <person name="Mikhailova N."/>
            <person name="Pitluck S."/>
            <person name="Bruce D."/>
            <person name="Goodwin L."/>
            <person name="Land M."/>
            <person name="Hauser L."/>
            <person name="Chang Y.-J."/>
            <person name="Jeffries C.D."/>
            <person name="Chen A."/>
            <person name="Palaniappan K."/>
            <person name="Chain P."/>
            <person name="Rohde M."/>
            <person name="Goeker M."/>
            <person name="Bristow J."/>
            <person name="Eisen J.A."/>
            <person name="Markowitz V."/>
            <person name="Hugenholtz P."/>
            <person name="Kyrpides N.C."/>
            <person name="Klenk H.-P."/>
            <person name="Brettin T."/>
        </authorList>
    </citation>
    <scope>NUCLEOTIDE SEQUENCE [LARGE SCALE GENOMIC DNA]</scope>
    <source>
        <strain evidence="5">DSM 17836 / JCM 10339 / NBRC 14399</strain>
    </source>
</reference>
<evidence type="ECO:0000256" key="2">
    <source>
        <dbReference type="ARBA" id="ARBA00023315"/>
    </source>
</evidence>
<dbReference type="PANTHER" id="PTHR43420">
    <property type="entry name" value="ACETYLTRANSFERASE"/>
    <property type="match status" value="1"/>
</dbReference>
<evidence type="ECO:0000256" key="1">
    <source>
        <dbReference type="ARBA" id="ARBA00022679"/>
    </source>
</evidence>
<dbReference type="STRING" id="479435.Kfla_2426"/>
<dbReference type="PROSITE" id="PS51186">
    <property type="entry name" value="GNAT"/>
    <property type="match status" value="1"/>
</dbReference>
<protein>
    <submittedName>
        <fullName evidence="4">GCN5-related N-acetyltransferase</fullName>
    </submittedName>
</protein>
<dbReference type="RefSeq" id="WP_012920056.1">
    <property type="nucleotide sequence ID" value="NC_013729.1"/>
</dbReference>
<accession>D2PV34</accession>
<reference evidence="5" key="1">
    <citation type="submission" date="2009-09" db="EMBL/GenBank/DDBJ databases">
        <title>The complete genome of Kribbella flavida DSM 17836.</title>
        <authorList>
            <consortium name="US DOE Joint Genome Institute (JGI-PGF)"/>
            <person name="Lucas S."/>
            <person name="Copeland A."/>
            <person name="Lapidus A."/>
            <person name="Glavina del Rio T."/>
            <person name="Dalin E."/>
            <person name="Tice H."/>
            <person name="Bruce D."/>
            <person name="Goodwin L."/>
            <person name="Pitluck S."/>
            <person name="Kyrpides N."/>
            <person name="Mavromatis K."/>
            <person name="Ivanova N."/>
            <person name="Saunders E."/>
            <person name="Brettin T."/>
            <person name="Detter J.C."/>
            <person name="Han C."/>
            <person name="Larimer F."/>
            <person name="Land M."/>
            <person name="Hauser L."/>
            <person name="Markowitz V."/>
            <person name="Cheng J.-F."/>
            <person name="Hugenholtz P."/>
            <person name="Woyke T."/>
            <person name="Wu D."/>
            <person name="Pukall R."/>
            <person name="Klenk H.-P."/>
            <person name="Eisen J.A."/>
        </authorList>
    </citation>
    <scope>NUCLEOTIDE SEQUENCE [LARGE SCALE GENOMIC DNA]</scope>
    <source>
        <strain evidence="5">DSM 17836 / JCM 10339 / NBRC 14399</strain>
    </source>
</reference>
<keyword evidence="5" id="KW-1185">Reference proteome</keyword>
<name>D2PV34_KRIFD</name>
<dbReference type="InterPro" id="IPR000182">
    <property type="entry name" value="GNAT_dom"/>
</dbReference>
<dbReference type="Pfam" id="PF08445">
    <property type="entry name" value="FR47"/>
    <property type="match status" value="1"/>
</dbReference>
<proteinExistence type="predicted"/>
<gene>
    <name evidence="4" type="ordered locus">Kfla_2426</name>
</gene>
<dbReference type="PANTHER" id="PTHR43420:SF3">
    <property type="entry name" value="N-ACETYLTRANSFERASE DOMAIN-CONTAINING PROTEIN"/>
    <property type="match status" value="1"/>
</dbReference>
<evidence type="ECO:0000313" key="4">
    <source>
        <dbReference type="EMBL" id="ADB31500.1"/>
    </source>
</evidence>
<dbReference type="AlphaFoldDB" id="D2PV34"/>
<dbReference type="SUPFAM" id="SSF55729">
    <property type="entry name" value="Acyl-CoA N-acyltransferases (Nat)"/>
    <property type="match status" value="1"/>
</dbReference>
<dbReference type="Proteomes" id="UP000007967">
    <property type="component" value="Chromosome"/>
</dbReference>
<dbReference type="Gene3D" id="3.40.630.30">
    <property type="match status" value="1"/>
</dbReference>
<dbReference type="GO" id="GO:0016747">
    <property type="term" value="F:acyltransferase activity, transferring groups other than amino-acyl groups"/>
    <property type="evidence" value="ECO:0007669"/>
    <property type="project" value="InterPro"/>
</dbReference>
<dbReference type="InterPro" id="IPR013653">
    <property type="entry name" value="GCN5-like_dom"/>
</dbReference>